<protein>
    <submittedName>
        <fullName evidence="1">Uncharacterized protein</fullName>
    </submittedName>
</protein>
<reference evidence="1" key="1">
    <citation type="submission" date="2016-03" db="EMBL/GenBank/DDBJ databases">
        <authorList>
            <person name="Borrel G."/>
            <person name="Mccann A."/>
            <person name="O'Toole P.W."/>
        </authorList>
    </citation>
    <scope>NUCLEOTIDE SEQUENCE</scope>
    <source>
        <strain evidence="1">183</strain>
    </source>
</reference>
<dbReference type="GeneID" id="41323430"/>
<evidence type="ECO:0000313" key="2">
    <source>
        <dbReference type="Proteomes" id="UP000752814"/>
    </source>
</evidence>
<proteinExistence type="predicted"/>
<name>A0A8J8PEE6_9ARCH</name>
<dbReference type="EMBL" id="LVVT01000001">
    <property type="protein sequence ID" value="TQS84554.1"/>
    <property type="molecule type" value="Genomic_DNA"/>
</dbReference>
<dbReference type="Proteomes" id="UP000752814">
    <property type="component" value="Unassembled WGS sequence"/>
</dbReference>
<dbReference type="AlphaFoldDB" id="A0A8J8PEE6"/>
<accession>A0A8J8PEE6</accession>
<sequence length="236" mass="27365">MMIKLRPLPALPARDAKTDVKLKYVQLTAKDKNKNVRSYLISAASIAMKYAEEAAADVVDTAYPDIYWSHFFWIYESDSNILETLDRISTYDMDWILETASPYNTEEDLTLDDIDRNWNSIKTSVVCRVLAPFVERSKHRMTKVQIEERERLKNEEKFQMMLADLRSQGWELIERSVLDELIEEKQQLDDELTDDDCVSEECEEESAEPRPVIKKIVPNSGLDDIPTVFFEGIADV</sequence>
<gene>
    <name evidence="1" type="ORF">A3207_00490</name>
</gene>
<organism evidence="1 2">
    <name type="scientific">Candidatus Methanomassiliicoccus intestinalis</name>
    <dbReference type="NCBI Taxonomy" id="1406512"/>
    <lineage>
        <taxon>Archaea</taxon>
        <taxon>Methanobacteriati</taxon>
        <taxon>Thermoplasmatota</taxon>
        <taxon>Thermoplasmata</taxon>
        <taxon>Methanomassiliicoccales</taxon>
        <taxon>Methanomassiliicoccaceae</taxon>
        <taxon>Methanomassiliicoccus</taxon>
    </lineage>
</organism>
<dbReference type="RefSeq" id="WP_020448901.1">
    <property type="nucleotide sequence ID" value="NZ_CAYAYJ010000011.1"/>
</dbReference>
<comment type="caution">
    <text evidence="1">The sequence shown here is derived from an EMBL/GenBank/DDBJ whole genome shotgun (WGS) entry which is preliminary data.</text>
</comment>
<evidence type="ECO:0000313" key="1">
    <source>
        <dbReference type="EMBL" id="TQS84554.1"/>
    </source>
</evidence>